<dbReference type="Proteomes" id="UP001499854">
    <property type="component" value="Unassembled WGS sequence"/>
</dbReference>
<dbReference type="Gene3D" id="3.30.559.10">
    <property type="entry name" value="Chloramphenicol acetyltransferase-like domain"/>
    <property type="match status" value="1"/>
</dbReference>
<dbReference type="SUPFAM" id="SSF56801">
    <property type="entry name" value="Acetyl-CoA synthetase-like"/>
    <property type="match status" value="1"/>
</dbReference>
<keyword evidence="7" id="KW-1185">Reference proteome</keyword>
<accession>A0ABP5DL48</accession>
<dbReference type="InterPro" id="IPR042099">
    <property type="entry name" value="ANL_N_sf"/>
</dbReference>
<evidence type="ECO:0000259" key="5">
    <source>
        <dbReference type="PROSITE" id="PS50075"/>
    </source>
</evidence>
<dbReference type="InterPro" id="IPR009081">
    <property type="entry name" value="PP-bd_ACP"/>
</dbReference>
<dbReference type="PANTHER" id="PTHR45527:SF1">
    <property type="entry name" value="FATTY ACID SYNTHASE"/>
    <property type="match status" value="1"/>
</dbReference>
<name>A0ABP5DL48_9ACTN</name>
<dbReference type="EMBL" id="BAAAQM010000029">
    <property type="protein sequence ID" value="GAA1982251.1"/>
    <property type="molecule type" value="Genomic_DNA"/>
</dbReference>
<evidence type="ECO:0000256" key="3">
    <source>
        <dbReference type="ARBA" id="ARBA00022553"/>
    </source>
</evidence>
<dbReference type="PROSITE" id="PS00012">
    <property type="entry name" value="PHOSPHOPANTETHEINE"/>
    <property type="match status" value="1"/>
</dbReference>
<dbReference type="InterPro" id="IPR036736">
    <property type="entry name" value="ACP-like_sf"/>
</dbReference>
<keyword evidence="2" id="KW-0596">Phosphopantetheine</keyword>
<dbReference type="InterPro" id="IPR023213">
    <property type="entry name" value="CAT-like_dom_sf"/>
</dbReference>
<dbReference type="Pfam" id="PF00550">
    <property type="entry name" value="PP-binding"/>
    <property type="match status" value="1"/>
</dbReference>
<dbReference type="SUPFAM" id="SSF47336">
    <property type="entry name" value="ACP-like"/>
    <property type="match status" value="1"/>
</dbReference>
<keyword evidence="3" id="KW-0597">Phosphoprotein</keyword>
<gene>
    <name evidence="6" type="ORF">GCM10009838_49650</name>
</gene>
<evidence type="ECO:0000313" key="6">
    <source>
        <dbReference type="EMBL" id="GAA1982251.1"/>
    </source>
</evidence>
<dbReference type="PANTHER" id="PTHR45527">
    <property type="entry name" value="NONRIBOSOMAL PEPTIDE SYNTHETASE"/>
    <property type="match status" value="1"/>
</dbReference>
<dbReference type="InterPro" id="IPR001242">
    <property type="entry name" value="Condensation_dom"/>
</dbReference>
<dbReference type="InterPro" id="IPR006162">
    <property type="entry name" value="Ppantetheine_attach_site"/>
</dbReference>
<dbReference type="InterPro" id="IPR045851">
    <property type="entry name" value="AMP-bd_C_sf"/>
</dbReference>
<dbReference type="PROSITE" id="PS00455">
    <property type="entry name" value="AMP_BINDING"/>
    <property type="match status" value="1"/>
</dbReference>
<evidence type="ECO:0000256" key="2">
    <source>
        <dbReference type="ARBA" id="ARBA00022450"/>
    </source>
</evidence>
<evidence type="ECO:0000256" key="4">
    <source>
        <dbReference type="SAM" id="MobiDB-lite"/>
    </source>
</evidence>
<comment type="cofactor">
    <cofactor evidence="1">
        <name>pantetheine 4'-phosphate</name>
        <dbReference type="ChEBI" id="CHEBI:47942"/>
    </cofactor>
</comment>
<comment type="caution">
    <text evidence="6">The sequence shown here is derived from an EMBL/GenBank/DDBJ whole genome shotgun (WGS) entry which is preliminary data.</text>
</comment>
<evidence type="ECO:0000256" key="1">
    <source>
        <dbReference type="ARBA" id="ARBA00001957"/>
    </source>
</evidence>
<organism evidence="6 7">
    <name type="scientific">Catenulispora subtropica</name>
    <dbReference type="NCBI Taxonomy" id="450798"/>
    <lineage>
        <taxon>Bacteria</taxon>
        <taxon>Bacillati</taxon>
        <taxon>Actinomycetota</taxon>
        <taxon>Actinomycetes</taxon>
        <taxon>Catenulisporales</taxon>
        <taxon>Catenulisporaceae</taxon>
        <taxon>Catenulispora</taxon>
    </lineage>
</organism>
<dbReference type="RefSeq" id="WP_344659501.1">
    <property type="nucleotide sequence ID" value="NZ_BAAAQM010000029.1"/>
</dbReference>
<dbReference type="Gene3D" id="1.10.1200.10">
    <property type="entry name" value="ACP-like"/>
    <property type="match status" value="1"/>
</dbReference>
<feature type="region of interest" description="Disordered" evidence="4">
    <location>
        <begin position="481"/>
        <end position="522"/>
    </location>
</feature>
<proteinExistence type="predicted"/>
<dbReference type="PROSITE" id="PS50075">
    <property type="entry name" value="CARRIER"/>
    <property type="match status" value="1"/>
</dbReference>
<protein>
    <recommendedName>
        <fullName evidence="5">Carrier domain-containing protein</fullName>
    </recommendedName>
</protein>
<evidence type="ECO:0000313" key="7">
    <source>
        <dbReference type="Proteomes" id="UP001499854"/>
    </source>
</evidence>
<dbReference type="SUPFAM" id="SSF52777">
    <property type="entry name" value="CoA-dependent acyltransferases"/>
    <property type="match status" value="2"/>
</dbReference>
<dbReference type="Gene3D" id="3.40.50.12780">
    <property type="entry name" value="N-terminal domain of ligase-like"/>
    <property type="match status" value="1"/>
</dbReference>
<sequence length="1073" mass="114975">MAVKTLYEWFAESARQHPEQIALITDDRTVTYSGLRDAAARVAHDLGPARPKVGLLASRSPVDYAAYLGILRAGGTVVPLNAAHPADHNRRVAAAAGLDLIVADRSLDQAAVAELGVPTVLLNRRDLFADAMDPADTEPARRTDPDDVAYILFTSGSTGTPKGVPIRHRNLDAFLRHNIGRYEVVPGCRLSQTFDLTFDPSVFDMFVAWGGGATLVVASRAELLDPVAFVRKRGITHWYSVPSIISMAARAGGLPTGSMPTVRWSLFAGERFSLEQARAWADAAPASLVENLYGPTELTITVTAYRLPAERANWPNSSNGSVPIGRILPHLDHRISDEGELQVRGPQRFSGYLDPADDAGRFARDRAGENEGRPGPDAWYCTGDRVTVEAGELVHQGRLDNQVKIQGRRLEPEEVEAALRAHTSLVEVIVVAVADADGHQYLVAVHAGPLSGLDTFRASVPSHFVPQRFLQVDAIPLNSHGKADRRQCRTWASEAASQKAAPLPTPPPASPQTSDGDAPESAHRDAAAALLQIFRTQLAAPGLGPDDGFYAFGGDSLIAVRVVVEARSQGLPLSLGTLLAHETVNAIVAQLASAAAAENPAGDDQNAEPMADSPFALLYPPERDLVPAGVEDALPASSLQAAMVFLAATGAVPMAYHLADGWEVDAPFDEGCFRTALSGLARRHPALRAAFDVTTFTEPTQLLWRDAEPPLTVDHAADPEQADLLQDDWLGRRAGLPFELGSPRLLRCHVTVLPGSFRIVLAVHHAIADGWSLSRLAVDLMVLYHSALGLDSPDLPEPPATVWHEFVRAERSAAADPQARAHWLNQADAPALLPGRRTDVPNPSGTLAFELDAAQVEGLSATARRLGAPLKSVALAAHVKALAQWTGREHDLVTGLGFHTRPVRPGADLAVGLFVNALPLRVAELPETWAGLVGAVAAAERAGVPHQAFPQARIVQLLGRPAFDVVFNFMNFHALDEIRDLSGLPMRDRWHTGRTTFPLHVNLQLLGSGAEVRIGFDPSLFAAERIGRFAALMQDALRSVVGARSDAADRPELPLTCPSWFPSGAAGDPIVVA</sequence>
<reference evidence="7" key="1">
    <citation type="journal article" date="2019" name="Int. J. Syst. Evol. Microbiol.">
        <title>The Global Catalogue of Microorganisms (GCM) 10K type strain sequencing project: providing services to taxonomists for standard genome sequencing and annotation.</title>
        <authorList>
            <consortium name="The Broad Institute Genomics Platform"/>
            <consortium name="The Broad Institute Genome Sequencing Center for Infectious Disease"/>
            <person name="Wu L."/>
            <person name="Ma J."/>
        </authorList>
    </citation>
    <scope>NUCLEOTIDE SEQUENCE [LARGE SCALE GENOMIC DNA]</scope>
    <source>
        <strain evidence="7">JCM 16013</strain>
    </source>
</reference>
<dbReference type="Gene3D" id="3.30.559.30">
    <property type="entry name" value="Nonribosomal peptide synthetase, condensation domain"/>
    <property type="match status" value="1"/>
</dbReference>
<dbReference type="InterPro" id="IPR000873">
    <property type="entry name" value="AMP-dep_synth/lig_dom"/>
</dbReference>
<dbReference type="Pfam" id="PF00668">
    <property type="entry name" value="Condensation"/>
    <property type="match status" value="1"/>
</dbReference>
<feature type="domain" description="Carrier" evidence="5">
    <location>
        <begin position="521"/>
        <end position="595"/>
    </location>
</feature>
<dbReference type="Gene3D" id="3.30.300.30">
    <property type="match status" value="1"/>
</dbReference>
<dbReference type="Pfam" id="PF00501">
    <property type="entry name" value="AMP-binding"/>
    <property type="match status" value="1"/>
</dbReference>
<dbReference type="InterPro" id="IPR020845">
    <property type="entry name" value="AMP-binding_CS"/>
</dbReference>